<accession>A0A6J5LDZ5</accession>
<protein>
    <submittedName>
        <fullName evidence="1">Uncharacterized protein</fullName>
    </submittedName>
</protein>
<organism evidence="1">
    <name type="scientific">uncultured Caudovirales phage</name>
    <dbReference type="NCBI Taxonomy" id="2100421"/>
    <lineage>
        <taxon>Viruses</taxon>
        <taxon>Duplodnaviria</taxon>
        <taxon>Heunggongvirae</taxon>
        <taxon>Uroviricota</taxon>
        <taxon>Caudoviricetes</taxon>
        <taxon>Peduoviridae</taxon>
        <taxon>Maltschvirus</taxon>
        <taxon>Maltschvirus maltsch</taxon>
    </lineage>
</organism>
<evidence type="ECO:0000313" key="1">
    <source>
        <dbReference type="EMBL" id="CAB4132401.1"/>
    </source>
</evidence>
<sequence>MTQFIQLDFFKTKEECEIDHLRMIVDEIRVSADKVRRGMYAKLGDLTKENIDLKQRLEIIEKHICKADRL</sequence>
<proteinExistence type="predicted"/>
<gene>
    <name evidence="1" type="ORF">UFOVP256_31</name>
</gene>
<dbReference type="EMBL" id="LR796263">
    <property type="protein sequence ID" value="CAB4132401.1"/>
    <property type="molecule type" value="Genomic_DNA"/>
</dbReference>
<name>A0A6J5LDZ5_9CAUD</name>
<reference evidence="1" key="1">
    <citation type="submission" date="2020-04" db="EMBL/GenBank/DDBJ databases">
        <authorList>
            <person name="Chiriac C."/>
            <person name="Salcher M."/>
            <person name="Ghai R."/>
            <person name="Kavagutti S V."/>
        </authorList>
    </citation>
    <scope>NUCLEOTIDE SEQUENCE</scope>
</reference>